<dbReference type="EMBL" id="JBHUII010000004">
    <property type="protein sequence ID" value="MFD2206191.1"/>
    <property type="molecule type" value="Genomic_DNA"/>
</dbReference>
<dbReference type="RefSeq" id="WP_380251527.1">
    <property type="nucleotide sequence ID" value="NZ_JBHUII010000004.1"/>
</dbReference>
<comment type="catalytic activity">
    <reaction evidence="23">
        <text>Preferential cleavage: (Ac)2-L-Lys-D-Ala-|-D-Ala. Also transpeptidation of peptidyl-alanyl moieties that are N-acyl substituents of D-alanine.</text>
        <dbReference type="EC" id="3.4.16.4"/>
    </reaction>
</comment>
<evidence type="ECO:0000256" key="14">
    <source>
        <dbReference type="ARBA" id="ARBA00022801"/>
    </source>
</evidence>
<organism evidence="31 32">
    <name type="scientific">Kiloniella antarctica</name>
    <dbReference type="NCBI Taxonomy" id="1550907"/>
    <lineage>
        <taxon>Bacteria</taxon>
        <taxon>Pseudomonadati</taxon>
        <taxon>Pseudomonadota</taxon>
        <taxon>Alphaproteobacteria</taxon>
        <taxon>Rhodospirillales</taxon>
        <taxon>Kiloniellaceae</taxon>
        <taxon>Kiloniella</taxon>
    </lineage>
</organism>
<dbReference type="Gene3D" id="1.10.3810.10">
    <property type="entry name" value="Biosynthetic peptidoglycan transglycosylase-like"/>
    <property type="match status" value="1"/>
</dbReference>
<comment type="catalytic activity">
    <reaction evidence="25">
        <text>[GlcNAc-(1-&gt;4)-Mur2Ac(oyl-L-Ala-gamma-D-Glu-L-Lys-D-Ala-D-Ala)](n)-di-trans,octa-cis-undecaprenyl diphosphate + beta-D-GlcNAc-(1-&gt;4)-Mur2Ac(oyl-L-Ala-gamma-D-Glu-L-Lys-D-Ala-D-Ala)-di-trans,octa-cis-undecaprenyl diphosphate = [GlcNAc-(1-&gt;4)-Mur2Ac(oyl-L-Ala-gamma-D-Glu-L-Lys-D-Ala-D-Ala)](n+1)-di-trans,octa-cis-undecaprenyl diphosphate + di-trans,octa-cis-undecaprenyl diphosphate + H(+)</text>
        <dbReference type="Rhea" id="RHEA:23708"/>
        <dbReference type="Rhea" id="RHEA-COMP:9602"/>
        <dbReference type="Rhea" id="RHEA-COMP:9603"/>
        <dbReference type="ChEBI" id="CHEBI:15378"/>
        <dbReference type="ChEBI" id="CHEBI:58405"/>
        <dbReference type="ChEBI" id="CHEBI:60033"/>
        <dbReference type="ChEBI" id="CHEBI:78435"/>
        <dbReference type="EC" id="2.4.99.28"/>
    </reaction>
</comment>
<feature type="domain" description="Glycosyl transferase family 51" evidence="29">
    <location>
        <begin position="78"/>
        <end position="255"/>
    </location>
</feature>
<dbReference type="PANTHER" id="PTHR32282">
    <property type="entry name" value="BINDING PROTEIN TRANSPEPTIDASE, PUTATIVE-RELATED"/>
    <property type="match status" value="1"/>
</dbReference>
<evidence type="ECO:0000313" key="31">
    <source>
        <dbReference type="EMBL" id="MFD2206191.1"/>
    </source>
</evidence>
<dbReference type="PANTHER" id="PTHR32282:SF27">
    <property type="entry name" value="PENICILLIN-BINDING PROTEIN 1A"/>
    <property type="match status" value="1"/>
</dbReference>
<keyword evidence="18 27" id="KW-1133">Transmembrane helix</keyword>
<evidence type="ECO:0000256" key="19">
    <source>
        <dbReference type="ARBA" id="ARBA00023136"/>
    </source>
</evidence>
<keyword evidence="10" id="KW-0645">Protease</keyword>
<evidence type="ECO:0000256" key="23">
    <source>
        <dbReference type="ARBA" id="ARBA00034000"/>
    </source>
</evidence>
<keyword evidence="21" id="KW-0511">Multifunctional enzyme</keyword>
<comment type="caution">
    <text evidence="31">The sequence shown here is derived from an EMBL/GenBank/DDBJ whole genome shotgun (WGS) entry which is preliminary data.</text>
</comment>
<keyword evidence="17" id="KW-0573">Peptidoglycan synthesis</keyword>
<evidence type="ECO:0000256" key="7">
    <source>
        <dbReference type="ARBA" id="ARBA00022475"/>
    </source>
</evidence>
<evidence type="ECO:0000256" key="5">
    <source>
        <dbReference type="ARBA" id="ARBA00012448"/>
    </source>
</evidence>
<comment type="subcellular location">
    <subcellularLocation>
        <location evidence="1">Cell inner membrane</location>
        <topology evidence="1">Single-pass type II membrane protein</topology>
    </subcellularLocation>
</comment>
<comment type="similarity">
    <text evidence="4">In the N-terminal section; belongs to the glycosyltransferase 51 family.</text>
</comment>
<dbReference type="InterPro" id="IPR001460">
    <property type="entry name" value="PCN-bd_Tpept"/>
</dbReference>
<comment type="similarity">
    <text evidence="3">In the C-terminal section; belongs to the transpeptidase family.</text>
</comment>
<keyword evidence="19 27" id="KW-0472">Membrane</keyword>
<evidence type="ECO:0000259" key="30">
    <source>
        <dbReference type="Pfam" id="PF17092"/>
    </source>
</evidence>
<dbReference type="InterPro" id="IPR001264">
    <property type="entry name" value="Glyco_trans_51"/>
</dbReference>
<name>A0ABW5BMY1_9PROT</name>
<dbReference type="InterPro" id="IPR023346">
    <property type="entry name" value="Lysozyme-like_dom_sf"/>
</dbReference>
<evidence type="ECO:0000313" key="32">
    <source>
        <dbReference type="Proteomes" id="UP001597294"/>
    </source>
</evidence>
<proteinExistence type="inferred from homology"/>
<evidence type="ECO:0000256" key="26">
    <source>
        <dbReference type="SAM" id="MobiDB-lite"/>
    </source>
</evidence>
<dbReference type="Pfam" id="PF00912">
    <property type="entry name" value="Transgly"/>
    <property type="match status" value="1"/>
</dbReference>
<evidence type="ECO:0000256" key="6">
    <source>
        <dbReference type="ARBA" id="ARBA00018638"/>
    </source>
</evidence>
<dbReference type="SUPFAM" id="SSF53955">
    <property type="entry name" value="Lysozyme-like"/>
    <property type="match status" value="1"/>
</dbReference>
<dbReference type="EC" id="2.4.99.28" evidence="24"/>
<evidence type="ECO:0000256" key="1">
    <source>
        <dbReference type="ARBA" id="ARBA00004249"/>
    </source>
</evidence>
<dbReference type="Proteomes" id="UP001597294">
    <property type="component" value="Unassembled WGS sequence"/>
</dbReference>
<dbReference type="Pfam" id="PF17092">
    <property type="entry name" value="PCB_OB"/>
    <property type="match status" value="1"/>
</dbReference>
<dbReference type="InterPro" id="IPR012338">
    <property type="entry name" value="Beta-lactam/transpept-like"/>
</dbReference>
<evidence type="ECO:0000256" key="8">
    <source>
        <dbReference type="ARBA" id="ARBA00022519"/>
    </source>
</evidence>
<dbReference type="Pfam" id="PF00905">
    <property type="entry name" value="Transpeptidase"/>
    <property type="match status" value="1"/>
</dbReference>
<keyword evidence="12" id="KW-0808">Transferase</keyword>
<evidence type="ECO:0000256" key="10">
    <source>
        <dbReference type="ARBA" id="ARBA00022670"/>
    </source>
</evidence>
<evidence type="ECO:0000256" key="22">
    <source>
        <dbReference type="ARBA" id="ARBA00023316"/>
    </source>
</evidence>
<dbReference type="Gene3D" id="3.40.710.10">
    <property type="entry name" value="DD-peptidase/beta-lactamase superfamily"/>
    <property type="match status" value="1"/>
</dbReference>
<evidence type="ECO:0000256" key="15">
    <source>
        <dbReference type="ARBA" id="ARBA00022960"/>
    </source>
</evidence>
<evidence type="ECO:0000256" key="12">
    <source>
        <dbReference type="ARBA" id="ARBA00022679"/>
    </source>
</evidence>
<feature type="domain" description="Penicillin-binding protein OB-like" evidence="30">
    <location>
        <begin position="343"/>
        <end position="460"/>
    </location>
</feature>
<evidence type="ECO:0000256" key="21">
    <source>
        <dbReference type="ARBA" id="ARBA00023268"/>
    </source>
</evidence>
<keyword evidence="20" id="KW-0046">Antibiotic resistance</keyword>
<evidence type="ECO:0000256" key="11">
    <source>
        <dbReference type="ARBA" id="ARBA00022676"/>
    </source>
</evidence>
<gene>
    <name evidence="31" type="ORF">ACFSKO_11225</name>
</gene>
<dbReference type="SUPFAM" id="SSF56601">
    <property type="entry name" value="beta-lactamase/transpeptidase-like"/>
    <property type="match status" value="1"/>
</dbReference>
<accession>A0ABW5BMY1</accession>
<keyword evidence="16" id="KW-0735">Signal-anchor</keyword>
<evidence type="ECO:0000259" key="28">
    <source>
        <dbReference type="Pfam" id="PF00905"/>
    </source>
</evidence>
<sequence length="832" mass="91928">MYKPIDGTTLRAEENDWDVGVKFLKILGYLFGLGVVVAIAGAGVLIYALYEYGKGLPEHTELADYDPPTVTRVHAGDGRLMEEYAKEKRIYVPIDAIPTRVKDAFLSAEDKDFYTHGGLNYLSLARAMLTNIKNIGSGKRLIGASTITQQVAKNFLLTNEVSYERKIKEAILTYRIEHAFDKERILDLYLNEIFLGYRSYGVAAASLNYFNKSLDQLSVPEAAYLAALPKAPSNYHPVRHHAAALARRNWVIERMLENEKITREQAEEAWQTPLEVIRRDRTEIVQAPYFAEEVRRELIDLYGEEGLYESGLSVRTTLQPNLQNIAQRSLRKGLISYDRRHGWRGPLTTFDPDSPEGWKNNLKSVELPKGAEPWILASVLEVGKTDVAIGMADGTRGTIPMSELKWARKWLKDQRFGGVPSTPGHVLAVGDVVLVESVLKTAKGKDYPKETYGLRQIPDVNGGLIAIDPHTGRILAMSGGFSFSRSSFNRATQAVRQPGSAIKPFIYLSGLDNGYTPATLIQDAPFSLDQGAGLGKWKPGNYKKKFYGPTRMRVGIEKSINLMTVRLAQNVGMDKVVEYVKRFGIDNNMQPVLSMSLGAGESSLLQMTTAYAMLVNGGKRITPSLIDRIQDRRGRTIFKHDSRECLPCVVNEEWHNQAAPTLPDTREQIADPASVYQVVSMLEGTVLRGTGRSIKSIGKPLGGKTGTTNKSLDAWFIGFSPDLAVGAYVGFDAPKTLGQREQGASAAAPIFKSFMEEALKDAPATPFRVPEGIRLVRINADTGRLARPNDKNVIVEAFKPHNVPSPTFSGAGEENDNPILSGSDLLNSEGLY</sequence>
<keyword evidence="9" id="KW-0121">Carboxypeptidase</keyword>
<dbReference type="InterPro" id="IPR031376">
    <property type="entry name" value="PCB_OB"/>
</dbReference>
<feature type="region of interest" description="Disordered" evidence="26">
    <location>
        <begin position="804"/>
        <end position="832"/>
    </location>
</feature>
<evidence type="ECO:0000256" key="3">
    <source>
        <dbReference type="ARBA" id="ARBA00007090"/>
    </source>
</evidence>
<evidence type="ECO:0000256" key="20">
    <source>
        <dbReference type="ARBA" id="ARBA00023251"/>
    </source>
</evidence>
<keyword evidence="22" id="KW-0961">Cell wall biogenesis/degradation</keyword>
<dbReference type="InterPro" id="IPR050396">
    <property type="entry name" value="Glycosyltr_51/Transpeptidase"/>
</dbReference>
<dbReference type="InterPro" id="IPR036950">
    <property type="entry name" value="PBP_transglycosylase"/>
</dbReference>
<keyword evidence="7" id="KW-1003">Cell membrane</keyword>
<dbReference type="InterPro" id="IPR012340">
    <property type="entry name" value="NA-bd_OB-fold"/>
</dbReference>
<evidence type="ECO:0000256" key="18">
    <source>
        <dbReference type="ARBA" id="ARBA00022989"/>
    </source>
</evidence>
<evidence type="ECO:0000256" key="13">
    <source>
        <dbReference type="ARBA" id="ARBA00022692"/>
    </source>
</evidence>
<feature type="transmembrane region" description="Helical" evidence="27">
    <location>
        <begin position="26"/>
        <end position="50"/>
    </location>
</feature>
<dbReference type="NCBIfam" id="TIGR02074">
    <property type="entry name" value="PBP_1a_fam"/>
    <property type="match status" value="1"/>
</dbReference>
<evidence type="ECO:0000256" key="16">
    <source>
        <dbReference type="ARBA" id="ARBA00022968"/>
    </source>
</evidence>
<keyword evidence="8" id="KW-0997">Cell inner membrane</keyword>
<evidence type="ECO:0000256" key="17">
    <source>
        <dbReference type="ARBA" id="ARBA00022984"/>
    </source>
</evidence>
<keyword evidence="14" id="KW-0378">Hydrolase</keyword>
<evidence type="ECO:0000256" key="2">
    <source>
        <dbReference type="ARBA" id="ARBA00004752"/>
    </source>
</evidence>
<dbReference type="Gene3D" id="2.40.50.140">
    <property type="entry name" value="Nucleic acid-binding proteins"/>
    <property type="match status" value="1"/>
</dbReference>
<reference evidence="32" key="1">
    <citation type="journal article" date="2019" name="Int. J. Syst. Evol. Microbiol.">
        <title>The Global Catalogue of Microorganisms (GCM) 10K type strain sequencing project: providing services to taxonomists for standard genome sequencing and annotation.</title>
        <authorList>
            <consortium name="The Broad Institute Genomics Platform"/>
            <consortium name="The Broad Institute Genome Sequencing Center for Infectious Disease"/>
            <person name="Wu L."/>
            <person name="Ma J."/>
        </authorList>
    </citation>
    <scope>NUCLEOTIDE SEQUENCE [LARGE SCALE GENOMIC DNA]</scope>
    <source>
        <strain evidence="32">CGMCC 4.7192</strain>
    </source>
</reference>
<dbReference type="EC" id="3.4.16.4" evidence="5"/>
<evidence type="ECO:0000256" key="9">
    <source>
        <dbReference type="ARBA" id="ARBA00022645"/>
    </source>
</evidence>
<evidence type="ECO:0000256" key="24">
    <source>
        <dbReference type="ARBA" id="ARBA00044770"/>
    </source>
</evidence>
<keyword evidence="11" id="KW-0328">Glycosyltransferase</keyword>
<keyword evidence="15" id="KW-0133">Cell shape</keyword>
<evidence type="ECO:0000259" key="29">
    <source>
        <dbReference type="Pfam" id="PF00912"/>
    </source>
</evidence>
<keyword evidence="13 27" id="KW-0812">Transmembrane</keyword>
<evidence type="ECO:0000256" key="25">
    <source>
        <dbReference type="ARBA" id="ARBA00049902"/>
    </source>
</evidence>
<evidence type="ECO:0000256" key="27">
    <source>
        <dbReference type="SAM" id="Phobius"/>
    </source>
</evidence>
<protein>
    <recommendedName>
        <fullName evidence="6">Penicillin-binding protein 1A</fullName>
        <ecNumber evidence="24">2.4.99.28</ecNumber>
        <ecNumber evidence="5">3.4.16.4</ecNumber>
    </recommendedName>
</protein>
<evidence type="ECO:0000256" key="4">
    <source>
        <dbReference type="ARBA" id="ARBA00007739"/>
    </source>
</evidence>
<keyword evidence="32" id="KW-1185">Reference proteome</keyword>
<feature type="domain" description="Penicillin-binding protein transpeptidase" evidence="28">
    <location>
        <begin position="463"/>
        <end position="756"/>
    </location>
</feature>
<comment type="pathway">
    <text evidence="2">Cell wall biogenesis; peptidoglycan biosynthesis.</text>
</comment>